<dbReference type="AlphaFoldDB" id="A0A1G6XU14"/>
<dbReference type="GO" id="GO:0017004">
    <property type="term" value="P:cytochrome complex assembly"/>
    <property type="evidence" value="ECO:0007669"/>
    <property type="project" value="UniProtKB-KW"/>
</dbReference>
<keyword evidence="7" id="KW-1185">Reference proteome</keyword>
<dbReference type="STRING" id="1285928.SAMN04487894_11418"/>
<dbReference type="InterPro" id="IPR036249">
    <property type="entry name" value="Thioredoxin-like_sf"/>
</dbReference>
<name>A0A1G6XU14_NIADE</name>
<dbReference type="EMBL" id="FMZO01000014">
    <property type="protein sequence ID" value="SDD81679.1"/>
    <property type="molecule type" value="Genomic_DNA"/>
</dbReference>
<proteinExistence type="predicted"/>
<evidence type="ECO:0000256" key="4">
    <source>
        <dbReference type="ARBA" id="ARBA00023284"/>
    </source>
</evidence>
<dbReference type="PANTHER" id="PTHR42852:SF6">
    <property type="entry name" value="THIOL:DISULFIDE INTERCHANGE PROTEIN DSBE"/>
    <property type="match status" value="1"/>
</dbReference>
<dbReference type="Proteomes" id="UP000198757">
    <property type="component" value="Unassembled WGS sequence"/>
</dbReference>
<sequence>MKGFFLLLLFCFPKTIFSQQAMPLSVQKLIKRNEDPVLFKDARLLVNSLFEKGFHRWSKDSIINRMLPAVWKERDSIAGLYPGKKKNIQYYYANKISAFSNGIKSKPQRGEAWKVLADTVLKAMPLPEINLLSYSPSANLFLENYVENELTELFLQAREQGELLIEKKLGLPIDTIKKRAEKYGEIFLSIIYARAILPEKLYERYLANQTLDRTGDLELVKSQVIFDQLIKEFPGSRLRNVCKREIGSLEADLSKSTGNKNIVFIKNPDSIRSLDSLIAPYKGKVVYLDIWGTWCIPCVAEMSRHTKPLKDHFRNATQLVFLYLAMENPGNIEKWKEFVLLHNVTGNHIYKTDKEIEPFWIGLLNTKDVPRAYPAYAIFDRNGKLVTSQAYRPSNGEALYKQIESVLDE</sequence>
<dbReference type="PANTHER" id="PTHR42852">
    <property type="entry name" value="THIOL:DISULFIDE INTERCHANGE PROTEIN DSBE"/>
    <property type="match status" value="1"/>
</dbReference>
<evidence type="ECO:0000256" key="2">
    <source>
        <dbReference type="ARBA" id="ARBA00022748"/>
    </source>
</evidence>
<gene>
    <name evidence="6" type="ORF">SAMN04487894_11418</name>
</gene>
<dbReference type="Gene3D" id="3.40.30.10">
    <property type="entry name" value="Glutaredoxin"/>
    <property type="match status" value="1"/>
</dbReference>
<reference evidence="7" key="1">
    <citation type="submission" date="2016-10" db="EMBL/GenBank/DDBJ databases">
        <authorList>
            <person name="Varghese N."/>
            <person name="Submissions S."/>
        </authorList>
    </citation>
    <scope>NUCLEOTIDE SEQUENCE [LARGE SCALE GENOMIC DNA]</scope>
    <source>
        <strain evidence="7">DSM 25811 / CCM 8410 / LMG 26954 / E90</strain>
    </source>
</reference>
<dbReference type="CDD" id="cd02966">
    <property type="entry name" value="TlpA_like_family"/>
    <property type="match status" value="1"/>
</dbReference>
<keyword evidence="4" id="KW-0676">Redox-active center</keyword>
<dbReference type="GO" id="GO:0030313">
    <property type="term" value="C:cell envelope"/>
    <property type="evidence" value="ECO:0007669"/>
    <property type="project" value="UniProtKB-SubCell"/>
</dbReference>
<keyword evidence="2" id="KW-0201">Cytochrome c-type biogenesis</keyword>
<dbReference type="PROSITE" id="PS51352">
    <property type="entry name" value="THIOREDOXIN_2"/>
    <property type="match status" value="1"/>
</dbReference>
<organism evidence="6 7">
    <name type="scientific">Niabella drilacis (strain DSM 25811 / CCM 8410 / CCUG 62505 / LMG 26954 / E90)</name>
    <dbReference type="NCBI Taxonomy" id="1285928"/>
    <lineage>
        <taxon>Bacteria</taxon>
        <taxon>Pseudomonadati</taxon>
        <taxon>Bacteroidota</taxon>
        <taxon>Chitinophagia</taxon>
        <taxon>Chitinophagales</taxon>
        <taxon>Chitinophagaceae</taxon>
        <taxon>Niabella</taxon>
    </lineage>
</organism>
<dbReference type="InterPro" id="IPR013766">
    <property type="entry name" value="Thioredoxin_domain"/>
</dbReference>
<evidence type="ECO:0000313" key="7">
    <source>
        <dbReference type="Proteomes" id="UP000198757"/>
    </source>
</evidence>
<evidence type="ECO:0000256" key="1">
    <source>
        <dbReference type="ARBA" id="ARBA00004196"/>
    </source>
</evidence>
<protein>
    <recommendedName>
        <fullName evidence="5">Thioredoxin domain-containing protein</fullName>
    </recommendedName>
</protein>
<dbReference type="SUPFAM" id="SSF52833">
    <property type="entry name" value="Thioredoxin-like"/>
    <property type="match status" value="1"/>
</dbReference>
<evidence type="ECO:0000256" key="3">
    <source>
        <dbReference type="ARBA" id="ARBA00023157"/>
    </source>
</evidence>
<feature type="domain" description="Thioredoxin" evidence="5">
    <location>
        <begin position="244"/>
        <end position="409"/>
    </location>
</feature>
<accession>A0A1G6XU14</accession>
<comment type="subcellular location">
    <subcellularLocation>
        <location evidence="1">Cell envelope</location>
    </subcellularLocation>
</comment>
<keyword evidence="3" id="KW-1015">Disulfide bond</keyword>
<evidence type="ECO:0000259" key="5">
    <source>
        <dbReference type="PROSITE" id="PS51352"/>
    </source>
</evidence>
<evidence type="ECO:0000313" key="6">
    <source>
        <dbReference type="EMBL" id="SDD81679.1"/>
    </source>
</evidence>
<dbReference type="InterPro" id="IPR050553">
    <property type="entry name" value="Thioredoxin_ResA/DsbE_sf"/>
</dbReference>